<dbReference type="Proteomes" id="UP000028525">
    <property type="component" value="Unassembled WGS sequence"/>
</dbReference>
<evidence type="ECO:0000256" key="4">
    <source>
        <dbReference type="ARBA" id="ARBA00022968"/>
    </source>
</evidence>
<dbReference type="UniPathway" id="UPA00219"/>
<accession>A0A084JNM9</accession>
<dbReference type="PANTHER" id="PTHR32282:SF33">
    <property type="entry name" value="PEPTIDOGLYCAN GLYCOSYLTRANSFERASE"/>
    <property type="match status" value="1"/>
</dbReference>
<dbReference type="GO" id="GO:0009252">
    <property type="term" value="P:peptidoglycan biosynthetic process"/>
    <property type="evidence" value="ECO:0007669"/>
    <property type="project" value="UniProtKB-UniPathway"/>
</dbReference>
<sequence length="209" mass="23758">MKNKTISISILLLAVISFLMGSVKISPMVSAGYEMYRNATDSISVPDRIEELKQQNGYITFDEIPEGYKEQVLNSEDKRFYYHFGFDPIATARAMANNLIAGSFVQGGSTITQQLAKNMYFSFEKKYERKVAELFVAFQLERDLTKDEILELYCNIAYFGEGCYGLKQAANHYYGVEPLELTTTQIKALVWTIKSPNNYNPNAYKAIPV</sequence>
<protein>
    <recommendedName>
        <fullName evidence="2">Penicillin-binding protein 1A</fullName>
    </recommendedName>
</protein>
<dbReference type="SUPFAM" id="SSF53955">
    <property type="entry name" value="Lysozyme-like"/>
    <property type="match status" value="1"/>
</dbReference>
<evidence type="ECO:0000313" key="7">
    <source>
        <dbReference type="EMBL" id="KEZ90563.1"/>
    </source>
</evidence>
<dbReference type="EMBL" id="JPME01000010">
    <property type="protein sequence ID" value="KEZ90563.1"/>
    <property type="molecule type" value="Genomic_DNA"/>
</dbReference>
<evidence type="ECO:0000256" key="5">
    <source>
        <dbReference type="ARBA" id="ARBA00023251"/>
    </source>
</evidence>
<comment type="subcellular location">
    <subcellularLocation>
        <location evidence="1">Cell membrane</location>
        <topology evidence="1">Single-pass type II membrane protein</topology>
    </subcellularLocation>
</comment>
<evidence type="ECO:0000256" key="1">
    <source>
        <dbReference type="ARBA" id="ARBA00004401"/>
    </source>
</evidence>
<dbReference type="Pfam" id="PF00912">
    <property type="entry name" value="Transgly"/>
    <property type="match status" value="1"/>
</dbReference>
<dbReference type="GO" id="GO:0046677">
    <property type="term" value="P:response to antibiotic"/>
    <property type="evidence" value="ECO:0007669"/>
    <property type="project" value="UniProtKB-KW"/>
</dbReference>
<organism evidence="7 8">
    <name type="scientific">Lacrimispora celerecrescens</name>
    <dbReference type="NCBI Taxonomy" id="29354"/>
    <lineage>
        <taxon>Bacteria</taxon>
        <taxon>Bacillati</taxon>
        <taxon>Bacillota</taxon>
        <taxon>Clostridia</taxon>
        <taxon>Lachnospirales</taxon>
        <taxon>Lachnospiraceae</taxon>
        <taxon>Lacrimispora</taxon>
    </lineage>
</organism>
<dbReference type="PANTHER" id="PTHR32282">
    <property type="entry name" value="BINDING PROTEIN TRANSPEPTIDASE, PUTATIVE-RELATED"/>
    <property type="match status" value="1"/>
</dbReference>
<dbReference type="RefSeq" id="WP_038279630.1">
    <property type="nucleotide sequence ID" value="NZ_JPME01000010.1"/>
</dbReference>
<keyword evidence="4" id="KW-0735">Signal-anchor</keyword>
<gene>
    <name evidence="7" type="ORF">IO98_07215</name>
</gene>
<keyword evidence="5" id="KW-0046">Antibiotic resistance</keyword>
<evidence type="ECO:0000259" key="6">
    <source>
        <dbReference type="Pfam" id="PF00912"/>
    </source>
</evidence>
<evidence type="ECO:0000256" key="3">
    <source>
        <dbReference type="ARBA" id="ARBA00022679"/>
    </source>
</evidence>
<dbReference type="InterPro" id="IPR023346">
    <property type="entry name" value="Lysozyme-like_dom_sf"/>
</dbReference>
<proteinExistence type="predicted"/>
<keyword evidence="8" id="KW-1185">Reference proteome</keyword>
<keyword evidence="3 7" id="KW-0808">Transferase</keyword>
<keyword evidence="4" id="KW-0812">Transmembrane</keyword>
<dbReference type="InterPro" id="IPR001264">
    <property type="entry name" value="Glyco_trans_51"/>
</dbReference>
<reference evidence="7 8" key="1">
    <citation type="submission" date="2014-07" db="EMBL/GenBank/DDBJ databases">
        <title>Draft genome of Clostridium celerecrescens 152B isolated from sediments associated with methane hydrate from Krishna Godavari basin.</title>
        <authorList>
            <person name="Honkalas V.S."/>
            <person name="Dabir A.P."/>
            <person name="Arora P."/>
            <person name="Dhakephalkar P.K."/>
        </authorList>
    </citation>
    <scope>NUCLEOTIDE SEQUENCE [LARGE SCALE GENOMIC DNA]</scope>
    <source>
        <strain evidence="7 8">152B</strain>
    </source>
</reference>
<evidence type="ECO:0000256" key="2">
    <source>
        <dbReference type="ARBA" id="ARBA00018638"/>
    </source>
</evidence>
<evidence type="ECO:0000313" key="8">
    <source>
        <dbReference type="Proteomes" id="UP000028525"/>
    </source>
</evidence>
<name>A0A084JNM9_9FIRM</name>
<dbReference type="Gene3D" id="1.10.3810.10">
    <property type="entry name" value="Biosynthetic peptidoglycan transglycosylase-like"/>
    <property type="match status" value="1"/>
</dbReference>
<dbReference type="STRING" id="29354.IO98_07215"/>
<feature type="domain" description="Glycosyl transferase family 51" evidence="6">
    <location>
        <begin position="51"/>
        <end position="203"/>
    </location>
</feature>
<dbReference type="GO" id="GO:0005886">
    <property type="term" value="C:plasma membrane"/>
    <property type="evidence" value="ECO:0007669"/>
    <property type="project" value="UniProtKB-SubCell"/>
</dbReference>
<dbReference type="InterPro" id="IPR036950">
    <property type="entry name" value="PBP_transglycosylase"/>
</dbReference>
<dbReference type="AlphaFoldDB" id="A0A084JNM9"/>
<dbReference type="GO" id="GO:0008955">
    <property type="term" value="F:peptidoglycan glycosyltransferase activity"/>
    <property type="evidence" value="ECO:0007669"/>
    <property type="project" value="TreeGrafter"/>
</dbReference>
<comment type="caution">
    <text evidence="7">The sequence shown here is derived from an EMBL/GenBank/DDBJ whole genome shotgun (WGS) entry which is preliminary data.</text>
</comment>
<dbReference type="InterPro" id="IPR050396">
    <property type="entry name" value="Glycosyltr_51/Transpeptidase"/>
</dbReference>
<dbReference type="OrthoDB" id="9766909at2"/>